<reference evidence="2 3" key="1">
    <citation type="submission" date="2024-09" db="EMBL/GenBank/DDBJ databases">
        <title>A chromosome-level genome assembly of Gray's grenadier anchovy, Coilia grayii.</title>
        <authorList>
            <person name="Fu Z."/>
        </authorList>
    </citation>
    <scope>NUCLEOTIDE SEQUENCE [LARGE SCALE GENOMIC DNA]</scope>
    <source>
        <strain evidence="2">G4</strain>
        <tissue evidence="2">Muscle</tissue>
    </source>
</reference>
<comment type="caution">
    <text evidence="2">The sequence shown here is derived from an EMBL/GenBank/DDBJ whole genome shotgun (WGS) entry which is preliminary data.</text>
</comment>
<dbReference type="PANTHER" id="PTHR34153:SF2">
    <property type="entry name" value="SI:CH211-262H13.3-RELATED"/>
    <property type="match status" value="1"/>
</dbReference>
<dbReference type="Proteomes" id="UP001591681">
    <property type="component" value="Unassembled WGS sequence"/>
</dbReference>
<feature type="domain" description="DUF4806" evidence="1">
    <location>
        <begin position="37"/>
        <end position="110"/>
    </location>
</feature>
<name>A0ABD1KHV7_9TELE</name>
<proteinExistence type="predicted"/>
<sequence>MILRALEEIKAQVRQNTLLLQALAKKQPVQRGALSDEYNFPMKNEEDLKRVEDMLREKEQEKALTSYLSTFGGSSTGDTIRRIMRYIISNQFAAQFNWLGRGNKRAFAALKLASIIRDQSSSSELDSDSE</sequence>
<dbReference type="AlphaFoldDB" id="A0ABD1KHV7"/>
<protein>
    <recommendedName>
        <fullName evidence="1">DUF4806 domain-containing protein</fullName>
    </recommendedName>
</protein>
<accession>A0ABD1KHV7</accession>
<gene>
    <name evidence="2" type="ORF">ACEWY4_007655</name>
</gene>
<organism evidence="2 3">
    <name type="scientific">Coilia grayii</name>
    <name type="common">Gray's grenadier anchovy</name>
    <dbReference type="NCBI Taxonomy" id="363190"/>
    <lineage>
        <taxon>Eukaryota</taxon>
        <taxon>Metazoa</taxon>
        <taxon>Chordata</taxon>
        <taxon>Craniata</taxon>
        <taxon>Vertebrata</taxon>
        <taxon>Euteleostomi</taxon>
        <taxon>Actinopterygii</taxon>
        <taxon>Neopterygii</taxon>
        <taxon>Teleostei</taxon>
        <taxon>Clupei</taxon>
        <taxon>Clupeiformes</taxon>
        <taxon>Clupeoidei</taxon>
        <taxon>Engraulidae</taxon>
        <taxon>Coilinae</taxon>
        <taxon>Coilia</taxon>
    </lineage>
</organism>
<evidence type="ECO:0000313" key="2">
    <source>
        <dbReference type="EMBL" id="KAL2098448.1"/>
    </source>
</evidence>
<dbReference type="PANTHER" id="PTHR34153">
    <property type="entry name" value="SI:CH211-262H13.3-RELATED-RELATED"/>
    <property type="match status" value="1"/>
</dbReference>
<keyword evidence="3" id="KW-1185">Reference proteome</keyword>
<dbReference type="EMBL" id="JBHFQA010000006">
    <property type="protein sequence ID" value="KAL2098448.1"/>
    <property type="molecule type" value="Genomic_DNA"/>
</dbReference>
<dbReference type="InterPro" id="IPR032071">
    <property type="entry name" value="DUF4806"/>
</dbReference>
<evidence type="ECO:0000259" key="1">
    <source>
        <dbReference type="Pfam" id="PF16064"/>
    </source>
</evidence>
<evidence type="ECO:0000313" key="3">
    <source>
        <dbReference type="Proteomes" id="UP001591681"/>
    </source>
</evidence>
<dbReference type="Pfam" id="PF16064">
    <property type="entry name" value="DUF4806"/>
    <property type="match status" value="1"/>
</dbReference>